<dbReference type="CDD" id="cd18186">
    <property type="entry name" value="BTB_POZ_ZBTB_KLHL-like"/>
    <property type="match status" value="1"/>
</dbReference>
<comment type="caution">
    <text evidence="5">The sequence shown here is derived from an EMBL/GenBank/DDBJ whole genome shotgun (WGS) entry which is preliminary data.</text>
</comment>
<evidence type="ECO:0000313" key="5">
    <source>
        <dbReference type="EMBL" id="KAK1692579.1"/>
    </source>
</evidence>
<gene>
    <name evidence="5" type="ORF">QYE76_009276</name>
</gene>
<protein>
    <recommendedName>
        <fullName evidence="4">BTB domain-containing protein</fullName>
    </recommendedName>
</protein>
<dbReference type="InterPro" id="IPR011333">
    <property type="entry name" value="SKP1/BTB/POZ_sf"/>
</dbReference>
<dbReference type="Gene3D" id="3.30.710.10">
    <property type="entry name" value="Potassium Channel Kv1.1, Chain A"/>
    <property type="match status" value="2"/>
</dbReference>
<dbReference type="InterPro" id="IPR044515">
    <property type="entry name" value="ABTB1"/>
</dbReference>
<dbReference type="SMART" id="SM00225">
    <property type="entry name" value="BTB"/>
    <property type="match status" value="2"/>
</dbReference>
<sequence>MGSDINSQWHLIRRILCHYESRPRPLRPPPLAPFHAALRSAFLACPANRVGADSTPTLATDAAGELWPSPPDITLYVQGRPIEAHRVILAARSPYFRTKLATEWRNRKEVTFSSRHSLSFKLMHMLVDFFYSDRCEVAAEDLEDFARICKACKCTGMVKRLTAHKKRRDTRTRELGRDYSQRPFVLQGRSMDHRAEDGLPSALRRILHDSLANSREEDLRNSELAETCRSSAYDDLADVCIKVGDRVFRCHQLILTLRSEYFKTRLSRRTDFLHSNGGELPLLEEHDVSAEAFEKMLEYVYTDELEDLDDDDPLSMAEELFDIASRYLLFPLKRVVADLLLPHLDLDLVSPAEICRWLMLSDMYDVAKVREHCQDIIDRNFEAFAESQGSSGPCF</sequence>
<reference evidence="5" key="1">
    <citation type="submission" date="2023-07" db="EMBL/GenBank/DDBJ databases">
        <title>A chromosome-level genome assembly of Lolium multiflorum.</title>
        <authorList>
            <person name="Chen Y."/>
            <person name="Copetti D."/>
            <person name="Kolliker R."/>
            <person name="Studer B."/>
        </authorList>
    </citation>
    <scope>NUCLEOTIDE SEQUENCE</scope>
    <source>
        <strain evidence="5">02402/16</strain>
        <tissue evidence="5">Leaf</tissue>
    </source>
</reference>
<evidence type="ECO:0000256" key="1">
    <source>
        <dbReference type="ARBA" id="ARBA00004906"/>
    </source>
</evidence>
<organism evidence="5 6">
    <name type="scientific">Lolium multiflorum</name>
    <name type="common">Italian ryegrass</name>
    <name type="synonym">Lolium perenne subsp. multiflorum</name>
    <dbReference type="NCBI Taxonomy" id="4521"/>
    <lineage>
        <taxon>Eukaryota</taxon>
        <taxon>Viridiplantae</taxon>
        <taxon>Streptophyta</taxon>
        <taxon>Embryophyta</taxon>
        <taxon>Tracheophyta</taxon>
        <taxon>Spermatophyta</taxon>
        <taxon>Magnoliopsida</taxon>
        <taxon>Liliopsida</taxon>
        <taxon>Poales</taxon>
        <taxon>Poaceae</taxon>
        <taxon>BOP clade</taxon>
        <taxon>Pooideae</taxon>
        <taxon>Poodae</taxon>
        <taxon>Poeae</taxon>
        <taxon>Poeae Chloroplast Group 2 (Poeae type)</taxon>
        <taxon>Loliodinae</taxon>
        <taxon>Loliinae</taxon>
        <taxon>Lolium</taxon>
    </lineage>
</organism>
<feature type="domain" description="BTB" evidence="4">
    <location>
        <begin position="71"/>
        <end position="139"/>
    </location>
</feature>
<keyword evidence="3" id="KW-0040">ANK repeat</keyword>
<keyword evidence="6" id="KW-1185">Reference proteome</keyword>
<evidence type="ECO:0000259" key="4">
    <source>
        <dbReference type="PROSITE" id="PS50097"/>
    </source>
</evidence>
<dbReference type="PANTHER" id="PTHR46231">
    <property type="entry name" value="ANKYRIN REPEAT AND BTB/POZ DOMAIN-CONTAINING PROTEIN 1"/>
    <property type="match status" value="1"/>
</dbReference>
<dbReference type="PROSITE" id="PS50097">
    <property type="entry name" value="BTB"/>
    <property type="match status" value="2"/>
</dbReference>
<dbReference type="SUPFAM" id="SSF54695">
    <property type="entry name" value="POZ domain"/>
    <property type="match status" value="2"/>
</dbReference>
<evidence type="ECO:0000313" key="6">
    <source>
        <dbReference type="Proteomes" id="UP001231189"/>
    </source>
</evidence>
<evidence type="ECO:0000256" key="2">
    <source>
        <dbReference type="ARBA" id="ARBA00022737"/>
    </source>
</evidence>
<keyword evidence="2" id="KW-0677">Repeat</keyword>
<dbReference type="PANTHER" id="PTHR46231:SF1">
    <property type="entry name" value="ANKYRIN REPEAT AND BTB_POZ DOMAIN-CONTAINING PROTEIN 1"/>
    <property type="match status" value="1"/>
</dbReference>
<proteinExistence type="predicted"/>
<dbReference type="Proteomes" id="UP001231189">
    <property type="component" value="Unassembled WGS sequence"/>
</dbReference>
<dbReference type="InterPro" id="IPR000210">
    <property type="entry name" value="BTB/POZ_dom"/>
</dbReference>
<feature type="domain" description="BTB" evidence="4">
    <location>
        <begin position="237"/>
        <end position="309"/>
    </location>
</feature>
<dbReference type="AlphaFoldDB" id="A0AAD8TUQ5"/>
<dbReference type="EMBL" id="JAUUTY010000001">
    <property type="protein sequence ID" value="KAK1692579.1"/>
    <property type="molecule type" value="Genomic_DNA"/>
</dbReference>
<evidence type="ECO:0000256" key="3">
    <source>
        <dbReference type="ARBA" id="ARBA00023043"/>
    </source>
</evidence>
<dbReference type="Pfam" id="PF00651">
    <property type="entry name" value="BTB"/>
    <property type="match status" value="2"/>
</dbReference>
<name>A0AAD8TUQ5_LOLMU</name>
<dbReference type="GO" id="GO:0000151">
    <property type="term" value="C:ubiquitin ligase complex"/>
    <property type="evidence" value="ECO:0007669"/>
    <property type="project" value="TreeGrafter"/>
</dbReference>
<comment type="pathway">
    <text evidence="1">Protein modification; protein ubiquitination.</text>
</comment>
<accession>A0AAD8TUQ5</accession>
<dbReference type="GO" id="GO:0005737">
    <property type="term" value="C:cytoplasm"/>
    <property type="evidence" value="ECO:0007669"/>
    <property type="project" value="TreeGrafter"/>
</dbReference>